<evidence type="ECO:0000313" key="8">
    <source>
        <dbReference type="Proteomes" id="UP000887562"/>
    </source>
</evidence>
<keyword evidence="3 7" id="KW-0808">Transferase</keyword>
<dbReference type="GO" id="GO:0005739">
    <property type="term" value="C:mitochondrion"/>
    <property type="evidence" value="ECO:0007669"/>
    <property type="project" value="TreeGrafter"/>
</dbReference>
<dbReference type="PANTHER" id="PTHR12001">
    <property type="entry name" value="GERANYLGERANYL PYROPHOSPHATE SYNTHASE"/>
    <property type="match status" value="1"/>
</dbReference>
<sequence length="395" mass="43599">MPMSLLVRRSLGCICDFSNKLTRLRFTIITEQIRTKFSRASVSAAKRCSGAARDVEMIAMTDVKRIPDDIKNVLLTSSPRISVIADYAFSGKGKMLRPLLVLLMAACANGHNDYSIITSDNPTPVLIFSDRHLKNTVTDAQHAIAVIAEMIHTASLIHDDLIDKAEMRRRKLATYRKFGSKDAVLVGNVTLLKASELLAKVGDAEVVSVLSTVLDDLIRGEFMQLTSNADENYRFHLYLEKTYKKTASLIANSCKAVTILSKVGDALAESAYAFGRHLGMAFQLLDDVLDFVGQEDKLGKPAGGSDLQLGLATGPVLFAAQQFPELERMLQTGFRTPEDQKKALEFIHESNGVGQTRMLAEFHFQEAQRQLGHFKASDARKCLLQVAATTLLRSF</sequence>
<accession>A0A915EVT1</accession>
<reference evidence="9" key="1">
    <citation type="submission" date="2022-11" db="UniProtKB">
        <authorList>
            <consortium name="WormBaseParasite"/>
        </authorList>
    </citation>
    <scope>IDENTIFICATION</scope>
</reference>
<dbReference type="Proteomes" id="UP000887562">
    <property type="component" value="Unplaced"/>
</dbReference>
<keyword evidence="5" id="KW-0460">Magnesium</keyword>
<evidence type="ECO:0000256" key="4">
    <source>
        <dbReference type="ARBA" id="ARBA00022723"/>
    </source>
</evidence>
<dbReference type="SFLD" id="SFLDS00005">
    <property type="entry name" value="Isoprenoid_Synthase_Type_I"/>
    <property type="match status" value="1"/>
</dbReference>
<protein>
    <submittedName>
        <fullName evidence="9">Decaprenyl-diphosphate synthase subunit 1</fullName>
    </submittedName>
</protein>
<name>A0A915EVT1_9CEST</name>
<dbReference type="AlphaFoldDB" id="A0A915EVT1"/>
<dbReference type="WBParaSite" id="maker-E.canG7_contigs_0596-snap-gene-0.17-mRNA-1">
    <property type="protein sequence ID" value="maker-E.canG7_contigs_0596-snap-gene-0.17-mRNA-1"/>
    <property type="gene ID" value="EcG7_06326"/>
</dbReference>
<proteinExistence type="inferred from homology"/>
<dbReference type="PROSITE" id="PS00444">
    <property type="entry name" value="POLYPRENYL_SYNTHASE_2"/>
    <property type="match status" value="1"/>
</dbReference>
<comment type="cofactor">
    <cofactor evidence="1">
        <name>Mg(2+)</name>
        <dbReference type="ChEBI" id="CHEBI:18420"/>
    </cofactor>
</comment>
<dbReference type="Pfam" id="PF00348">
    <property type="entry name" value="polyprenyl_synt"/>
    <property type="match status" value="1"/>
</dbReference>
<dbReference type="GO" id="GO:0046872">
    <property type="term" value="F:metal ion binding"/>
    <property type="evidence" value="ECO:0007669"/>
    <property type="project" value="UniProtKB-KW"/>
</dbReference>
<dbReference type="SUPFAM" id="SSF48576">
    <property type="entry name" value="Terpenoid synthases"/>
    <property type="match status" value="1"/>
</dbReference>
<dbReference type="CDD" id="cd00685">
    <property type="entry name" value="Trans_IPPS_HT"/>
    <property type="match status" value="1"/>
</dbReference>
<comment type="similarity">
    <text evidence="2 7">Belongs to the FPP/GGPP synthase family.</text>
</comment>
<keyword evidence="6" id="KW-0414">Isoprene biosynthesis</keyword>
<dbReference type="InterPro" id="IPR033749">
    <property type="entry name" value="Polyprenyl_synt_CS"/>
</dbReference>
<evidence type="ECO:0000256" key="2">
    <source>
        <dbReference type="ARBA" id="ARBA00006706"/>
    </source>
</evidence>
<dbReference type="GO" id="GO:0008299">
    <property type="term" value="P:isoprenoid biosynthetic process"/>
    <property type="evidence" value="ECO:0007669"/>
    <property type="project" value="UniProtKB-KW"/>
</dbReference>
<keyword evidence="8" id="KW-1185">Reference proteome</keyword>
<organism evidence="8 9">
    <name type="scientific">Echinococcus canadensis</name>
    <dbReference type="NCBI Taxonomy" id="519352"/>
    <lineage>
        <taxon>Eukaryota</taxon>
        <taxon>Metazoa</taxon>
        <taxon>Spiralia</taxon>
        <taxon>Lophotrochozoa</taxon>
        <taxon>Platyhelminthes</taxon>
        <taxon>Cestoda</taxon>
        <taxon>Eucestoda</taxon>
        <taxon>Cyclophyllidea</taxon>
        <taxon>Taeniidae</taxon>
        <taxon>Echinococcus</taxon>
        <taxon>Echinococcus canadensis group</taxon>
    </lineage>
</organism>
<keyword evidence="4" id="KW-0479">Metal-binding</keyword>
<evidence type="ECO:0000256" key="6">
    <source>
        <dbReference type="ARBA" id="ARBA00023229"/>
    </source>
</evidence>
<dbReference type="GO" id="GO:0004659">
    <property type="term" value="F:prenyltransferase activity"/>
    <property type="evidence" value="ECO:0007669"/>
    <property type="project" value="InterPro"/>
</dbReference>
<dbReference type="GO" id="GO:0006744">
    <property type="term" value="P:ubiquinone biosynthetic process"/>
    <property type="evidence" value="ECO:0007669"/>
    <property type="project" value="TreeGrafter"/>
</dbReference>
<dbReference type="InterPro" id="IPR000092">
    <property type="entry name" value="Polyprenyl_synt"/>
</dbReference>
<dbReference type="GO" id="GO:1990234">
    <property type="term" value="C:transferase complex"/>
    <property type="evidence" value="ECO:0007669"/>
    <property type="project" value="TreeGrafter"/>
</dbReference>
<evidence type="ECO:0000256" key="7">
    <source>
        <dbReference type="RuleBase" id="RU004466"/>
    </source>
</evidence>
<dbReference type="InterPro" id="IPR008949">
    <property type="entry name" value="Isoprenoid_synthase_dom_sf"/>
</dbReference>
<evidence type="ECO:0000313" key="9">
    <source>
        <dbReference type="WBParaSite" id="maker-E.canG7_contigs_0596-snap-gene-0.17-mRNA-1"/>
    </source>
</evidence>
<dbReference type="PANTHER" id="PTHR12001:SF69">
    <property type="entry name" value="ALL TRANS-POLYPRENYL-DIPHOSPHATE SYNTHASE PDSS1"/>
    <property type="match status" value="1"/>
</dbReference>
<evidence type="ECO:0000256" key="5">
    <source>
        <dbReference type="ARBA" id="ARBA00022842"/>
    </source>
</evidence>
<dbReference type="Gene3D" id="1.10.600.10">
    <property type="entry name" value="Farnesyl Diphosphate Synthase"/>
    <property type="match status" value="1"/>
</dbReference>
<evidence type="ECO:0000256" key="3">
    <source>
        <dbReference type="ARBA" id="ARBA00022679"/>
    </source>
</evidence>
<evidence type="ECO:0000256" key="1">
    <source>
        <dbReference type="ARBA" id="ARBA00001946"/>
    </source>
</evidence>